<keyword evidence="3 5" id="KW-0378">Hydrolase</keyword>
<dbReference type="GO" id="GO:0004252">
    <property type="term" value="F:serine-type endopeptidase activity"/>
    <property type="evidence" value="ECO:0007669"/>
    <property type="project" value="UniProtKB-EC"/>
</dbReference>
<dbReference type="SMART" id="SM00228">
    <property type="entry name" value="PDZ"/>
    <property type="match status" value="1"/>
</dbReference>
<gene>
    <name evidence="7" type="primary">ctpB</name>
    <name evidence="7" type="ORF">Verru16b_02244</name>
</gene>
<dbReference type="Pfam" id="PF03572">
    <property type="entry name" value="Peptidase_S41"/>
    <property type="match status" value="1"/>
</dbReference>
<dbReference type="STRING" id="1838286.Verru16b_02244"/>
<dbReference type="EC" id="3.4.21.102" evidence="7"/>
<dbReference type="InterPro" id="IPR001478">
    <property type="entry name" value="PDZ"/>
</dbReference>
<organism evidence="7 8">
    <name type="scientific">Lacunisphaera limnophila</name>
    <dbReference type="NCBI Taxonomy" id="1838286"/>
    <lineage>
        <taxon>Bacteria</taxon>
        <taxon>Pseudomonadati</taxon>
        <taxon>Verrucomicrobiota</taxon>
        <taxon>Opitutia</taxon>
        <taxon>Opitutales</taxon>
        <taxon>Opitutaceae</taxon>
        <taxon>Lacunisphaera</taxon>
    </lineage>
</organism>
<dbReference type="CDD" id="cd06782">
    <property type="entry name" value="cpPDZ_CPP-like"/>
    <property type="match status" value="1"/>
</dbReference>
<reference evidence="7 8" key="1">
    <citation type="submission" date="2016-06" db="EMBL/GenBank/DDBJ databases">
        <title>Three novel species with peptidoglycan cell walls form the new genus Lacunisphaera gen. nov. in the family Opitutaceae of the verrucomicrobial subdivision 4.</title>
        <authorList>
            <person name="Rast P."/>
            <person name="Gloeckner I."/>
            <person name="Jogler M."/>
            <person name="Boedeker C."/>
            <person name="Jeske O."/>
            <person name="Wiegand S."/>
            <person name="Reinhardt R."/>
            <person name="Schumann P."/>
            <person name="Rohde M."/>
            <person name="Spring S."/>
            <person name="Gloeckner F.O."/>
            <person name="Jogler C."/>
        </authorList>
    </citation>
    <scope>NUCLEOTIDE SEQUENCE [LARGE SCALE GENOMIC DNA]</scope>
    <source>
        <strain evidence="7 8">IG16b</strain>
    </source>
</reference>
<dbReference type="SUPFAM" id="SSF52096">
    <property type="entry name" value="ClpP/crotonase"/>
    <property type="match status" value="1"/>
</dbReference>
<keyword evidence="8" id="KW-1185">Reference proteome</keyword>
<name>A0A1D8AW94_9BACT</name>
<keyword evidence="4 5" id="KW-0720">Serine protease</keyword>
<dbReference type="Gene3D" id="3.90.226.10">
    <property type="entry name" value="2-enoyl-CoA Hydratase, Chain A, domain 1"/>
    <property type="match status" value="1"/>
</dbReference>
<feature type="domain" description="PDZ" evidence="6">
    <location>
        <begin position="124"/>
        <end position="192"/>
    </location>
</feature>
<dbReference type="InterPro" id="IPR005151">
    <property type="entry name" value="Tail-specific_protease"/>
</dbReference>
<dbReference type="AlphaFoldDB" id="A0A1D8AW94"/>
<accession>A0A1D8AW94</accession>
<dbReference type="FunFam" id="2.30.42.10:FF:000063">
    <property type="entry name" value="Peptidase, S41 family"/>
    <property type="match status" value="1"/>
</dbReference>
<dbReference type="CDD" id="cd07560">
    <property type="entry name" value="Peptidase_S41_CPP"/>
    <property type="match status" value="1"/>
</dbReference>
<dbReference type="KEGG" id="obg:Verru16b_02244"/>
<dbReference type="SMART" id="SM00245">
    <property type="entry name" value="TSPc"/>
    <property type="match status" value="1"/>
</dbReference>
<dbReference type="PANTHER" id="PTHR32060">
    <property type="entry name" value="TAIL-SPECIFIC PROTEASE"/>
    <property type="match status" value="1"/>
</dbReference>
<evidence type="ECO:0000256" key="5">
    <source>
        <dbReference type="RuleBase" id="RU004404"/>
    </source>
</evidence>
<evidence type="ECO:0000256" key="3">
    <source>
        <dbReference type="ARBA" id="ARBA00022801"/>
    </source>
</evidence>
<evidence type="ECO:0000313" key="7">
    <source>
        <dbReference type="EMBL" id="AOS45168.1"/>
    </source>
</evidence>
<dbReference type="PATRIC" id="fig|1838286.3.peg.2256"/>
<evidence type="ECO:0000256" key="1">
    <source>
        <dbReference type="ARBA" id="ARBA00009179"/>
    </source>
</evidence>
<dbReference type="PANTHER" id="PTHR32060:SF30">
    <property type="entry name" value="CARBOXY-TERMINAL PROCESSING PROTEASE CTPA"/>
    <property type="match status" value="1"/>
</dbReference>
<proteinExistence type="inferred from homology"/>
<dbReference type="SUPFAM" id="SSF50156">
    <property type="entry name" value="PDZ domain-like"/>
    <property type="match status" value="1"/>
</dbReference>
<dbReference type="NCBIfam" id="TIGR00225">
    <property type="entry name" value="prc"/>
    <property type="match status" value="1"/>
</dbReference>
<keyword evidence="2 5" id="KW-0645">Protease</keyword>
<sequence length="436" mass="47568">MTFRPATFRGSETPSLPLSPLLRRSLLVLLAAGAGFGLAQLVGRQAGAPSWWPDRERDRQVRYFKEVLQLVKENYVGDAPADYASLTRAALDGMVGQLDPHSAFLPAEEYRETEDELANAFTGVGIQVEQRDAHIVIIAAIPGTPADRAGLQRGDRLVKIDQQPLVNPTLESTVSLVRGEPGSLVTLTVFRPAQNRHIDYPVRRERIRLESVRLAAVRPGGIGYLQITQFSERTGREFRTALAGLEQTGIRALVIDLRDNPGGLLDAAIDVCSEFFDQDELVVYTQGRDVDSRENFYADNGHPRRTYPIAILVNGGSASAAEIVAGAMRDTRRAVIVGEKTFGKGSVQSVIELDQGEGLRLTTARYYTPSGVTIHEQGIMPHVELEVSVEDESRIRLQQLRPDLAASPEEDFKPIGDVQLAAAEEVLAGVLAAGGK</sequence>
<dbReference type="InterPro" id="IPR036034">
    <property type="entry name" value="PDZ_sf"/>
</dbReference>
<comment type="similarity">
    <text evidence="1 5">Belongs to the peptidase S41A family.</text>
</comment>
<dbReference type="Gene3D" id="2.30.42.10">
    <property type="match status" value="1"/>
</dbReference>
<evidence type="ECO:0000256" key="2">
    <source>
        <dbReference type="ARBA" id="ARBA00022670"/>
    </source>
</evidence>
<dbReference type="InterPro" id="IPR041489">
    <property type="entry name" value="PDZ_6"/>
</dbReference>
<dbReference type="Proteomes" id="UP000095228">
    <property type="component" value="Chromosome"/>
</dbReference>
<evidence type="ECO:0000259" key="6">
    <source>
        <dbReference type="PROSITE" id="PS50106"/>
    </source>
</evidence>
<evidence type="ECO:0000313" key="8">
    <source>
        <dbReference type="Proteomes" id="UP000095228"/>
    </source>
</evidence>
<protein>
    <submittedName>
        <fullName evidence="7">Carboxy-terminal processing protease CtpB</fullName>
        <ecNumber evidence="7">3.4.21.102</ecNumber>
    </submittedName>
</protein>
<evidence type="ECO:0000256" key="4">
    <source>
        <dbReference type="ARBA" id="ARBA00022825"/>
    </source>
</evidence>
<dbReference type="InterPro" id="IPR029045">
    <property type="entry name" value="ClpP/crotonase-like_dom_sf"/>
</dbReference>
<dbReference type="EMBL" id="CP016094">
    <property type="protein sequence ID" value="AOS45168.1"/>
    <property type="molecule type" value="Genomic_DNA"/>
</dbReference>
<dbReference type="PROSITE" id="PS50106">
    <property type="entry name" value="PDZ"/>
    <property type="match status" value="1"/>
</dbReference>
<dbReference type="Gene3D" id="3.30.750.44">
    <property type="match status" value="1"/>
</dbReference>
<dbReference type="GO" id="GO:0030288">
    <property type="term" value="C:outer membrane-bounded periplasmic space"/>
    <property type="evidence" value="ECO:0007669"/>
    <property type="project" value="TreeGrafter"/>
</dbReference>
<dbReference type="GO" id="GO:0006508">
    <property type="term" value="P:proteolysis"/>
    <property type="evidence" value="ECO:0007669"/>
    <property type="project" value="UniProtKB-KW"/>
</dbReference>
<dbReference type="InterPro" id="IPR004447">
    <property type="entry name" value="Peptidase_S41A"/>
</dbReference>
<dbReference type="Pfam" id="PF17820">
    <property type="entry name" value="PDZ_6"/>
    <property type="match status" value="1"/>
</dbReference>
<dbReference type="GO" id="GO:0007165">
    <property type="term" value="P:signal transduction"/>
    <property type="evidence" value="ECO:0007669"/>
    <property type="project" value="TreeGrafter"/>
</dbReference>